<evidence type="ECO:0000256" key="1">
    <source>
        <dbReference type="SAM" id="MobiDB-lite"/>
    </source>
</evidence>
<dbReference type="AlphaFoldDB" id="A0A382AD37"/>
<feature type="compositionally biased region" description="Basic residues" evidence="1">
    <location>
        <begin position="12"/>
        <end position="26"/>
    </location>
</feature>
<gene>
    <name evidence="2" type="ORF">METZ01_LOCUS151717</name>
</gene>
<dbReference type="EMBL" id="UINC01024699">
    <property type="protein sequence ID" value="SVA98863.1"/>
    <property type="molecule type" value="Genomic_DNA"/>
</dbReference>
<protein>
    <submittedName>
        <fullName evidence="2">Uncharacterized protein</fullName>
    </submittedName>
</protein>
<feature type="compositionally biased region" description="Basic and acidic residues" evidence="1">
    <location>
        <begin position="27"/>
        <end position="41"/>
    </location>
</feature>
<evidence type="ECO:0000313" key="2">
    <source>
        <dbReference type="EMBL" id="SVA98863.1"/>
    </source>
</evidence>
<name>A0A382AD37_9ZZZZ</name>
<organism evidence="2">
    <name type="scientific">marine metagenome</name>
    <dbReference type="NCBI Taxonomy" id="408172"/>
    <lineage>
        <taxon>unclassified sequences</taxon>
        <taxon>metagenomes</taxon>
        <taxon>ecological metagenomes</taxon>
    </lineage>
</organism>
<sequence>MKRHEPTVQSLSRKHKKKNKQLSNKRIRQEGKPGFNRAEEARVQSCRGSQGSIVQIHLAKLGAKPLQALSQKLSCVPCNGCQVILCS</sequence>
<accession>A0A382AD37</accession>
<proteinExistence type="predicted"/>
<reference evidence="2" key="1">
    <citation type="submission" date="2018-05" db="EMBL/GenBank/DDBJ databases">
        <authorList>
            <person name="Lanie J.A."/>
            <person name="Ng W.-L."/>
            <person name="Kazmierczak K.M."/>
            <person name="Andrzejewski T.M."/>
            <person name="Davidsen T.M."/>
            <person name="Wayne K.J."/>
            <person name="Tettelin H."/>
            <person name="Glass J.I."/>
            <person name="Rusch D."/>
            <person name="Podicherti R."/>
            <person name="Tsui H.-C.T."/>
            <person name="Winkler M.E."/>
        </authorList>
    </citation>
    <scope>NUCLEOTIDE SEQUENCE</scope>
</reference>
<feature type="region of interest" description="Disordered" evidence="1">
    <location>
        <begin position="1"/>
        <end position="41"/>
    </location>
</feature>